<accession>A0ABQ5S0P7</accession>
<sequence>MNFYFETGWLLVICLRAPLLLAVFAFVGATDSQNYRSVTNGVNNLFANKLDLYRGTLPDDLRKRATAEAIGEHLRPTLRFLYTDVWQFVKEHDLVVPEFGHLFENEANMLFGNITYIRHHGGAFTFQEALQFLLATLRSFDPTRLTSILTAYPICRRTAMALILEHYLTNGPFQDAEASLIVNISQHLFKLHHRAAQTKRIIEFFHVSKSGGTSFCQLGKMNGCKTQSFGRQQNCLITYFRDSPRWTKAGVLGELSAKHGDPWCARYGRQYGMRWHCRARRALMTRLRFNFYSNELVMHDHNNSWTGVHPCREFLNVVIFREPQSRVISHMQNILKEYVNFYNESLWQAFNPNSAVQWRALAVPVFDNYVVRSLLGGKMYNMPHGTINATHLLAAKVVTLQFEVLLSLGPETSELTRDIFGLGLGWQYNLLHMHVRPTEQRAVDGFSREVLGAVRAAGRLDEQLYDFALVLQLLDAITFGIAHDVGGMDAVVASGDVTLAAVTDARAEAEVPGMNRTAASTAAAAGRRRRSRGCGYVGVRWPPGSVSTYHVHMPPVAPALEPYRLSDAELGFAIEGLGAMVIAGGRWFDGEFYRNPTAALDAAAAAGRAKEAAIVMTFAEAMAEQAAAAAARNRTKAALEAVEVTAAHAASMKEKAASLAEAAARIRSTGALGRGVGAIASVDGAHGAGGLGRKRVR</sequence>
<organism evidence="2 3">
    <name type="scientific">Volvox africanus</name>
    <dbReference type="NCBI Taxonomy" id="51714"/>
    <lineage>
        <taxon>Eukaryota</taxon>
        <taxon>Viridiplantae</taxon>
        <taxon>Chlorophyta</taxon>
        <taxon>core chlorophytes</taxon>
        <taxon>Chlorophyceae</taxon>
        <taxon>CS clade</taxon>
        <taxon>Chlamydomonadales</taxon>
        <taxon>Volvocaceae</taxon>
        <taxon>Volvox</taxon>
    </lineage>
</organism>
<name>A0ABQ5S0P7_9CHLO</name>
<comment type="caution">
    <text evidence="2">The sequence shown here is derived from an EMBL/GenBank/DDBJ whole genome shotgun (WGS) entry which is preliminary data.</text>
</comment>
<reference evidence="2 3" key="1">
    <citation type="journal article" date="2023" name="IScience">
        <title>Expanded male sex-determining region conserved during the evolution of homothallism in the green alga Volvox.</title>
        <authorList>
            <person name="Yamamoto K."/>
            <person name="Matsuzaki R."/>
            <person name="Mahakham W."/>
            <person name="Heman W."/>
            <person name="Sekimoto H."/>
            <person name="Kawachi M."/>
            <person name="Minakuchi Y."/>
            <person name="Toyoda A."/>
            <person name="Nozaki H."/>
        </authorList>
    </citation>
    <scope>NUCLEOTIDE SEQUENCE [LARGE SCALE GENOMIC DNA]</scope>
    <source>
        <strain evidence="2 3">NIES-4468</strain>
    </source>
</reference>
<dbReference type="EMBL" id="BSDZ01000015">
    <property type="protein sequence ID" value="GLI63320.1"/>
    <property type="molecule type" value="Genomic_DNA"/>
</dbReference>
<dbReference type="Proteomes" id="UP001165090">
    <property type="component" value="Unassembled WGS sequence"/>
</dbReference>
<keyword evidence="1" id="KW-0732">Signal</keyword>
<evidence type="ECO:0000313" key="3">
    <source>
        <dbReference type="Proteomes" id="UP001165090"/>
    </source>
</evidence>
<proteinExistence type="predicted"/>
<feature type="signal peptide" evidence="1">
    <location>
        <begin position="1"/>
        <end position="29"/>
    </location>
</feature>
<gene>
    <name evidence="2" type="ORF">VaNZ11_006236</name>
</gene>
<keyword evidence="3" id="KW-1185">Reference proteome</keyword>
<evidence type="ECO:0000256" key="1">
    <source>
        <dbReference type="SAM" id="SignalP"/>
    </source>
</evidence>
<feature type="chain" id="PRO_5045355277" evidence="1">
    <location>
        <begin position="30"/>
        <end position="697"/>
    </location>
</feature>
<protein>
    <submittedName>
        <fullName evidence="2">Uncharacterized protein</fullName>
    </submittedName>
</protein>
<evidence type="ECO:0000313" key="2">
    <source>
        <dbReference type="EMBL" id="GLI63320.1"/>
    </source>
</evidence>